<organism evidence="22 23">
    <name type="scientific">Canada goose coronavirus</name>
    <dbReference type="NCBI Taxonomy" id="2569586"/>
    <lineage>
        <taxon>Viruses</taxon>
        <taxon>Riboviria</taxon>
        <taxon>Orthornavirae</taxon>
        <taxon>Pisuviricota</taxon>
        <taxon>Pisoniviricetes</taxon>
        <taxon>Nidovirales</taxon>
        <taxon>Cornidovirineae</taxon>
        <taxon>Coronaviridae</taxon>
        <taxon>Orthocoronavirinae</taxon>
        <taxon>Gammacoronavirus</taxon>
    </lineage>
</organism>
<evidence type="ECO:0000256" key="3">
    <source>
        <dbReference type="ARBA" id="ARBA00022581"/>
    </source>
</evidence>
<dbReference type="InterPro" id="IPR002552">
    <property type="entry name" value="Spike_S2_CoV"/>
</dbReference>
<evidence type="ECO:0000256" key="4">
    <source>
        <dbReference type="ARBA" id="ARBA00022595"/>
    </source>
</evidence>
<dbReference type="GO" id="GO:0016020">
    <property type="term" value="C:membrane"/>
    <property type="evidence" value="ECO:0007669"/>
    <property type="project" value="InterPro"/>
</dbReference>
<dbReference type="SUPFAM" id="SSF111474">
    <property type="entry name" value="Coronavirus S2 glycoprotein"/>
    <property type="match status" value="2"/>
</dbReference>
<evidence type="ECO:0000313" key="23">
    <source>
        <dbReference type="Proteomes" id="UP000502003"/>
    </source>
</evidence>
<feature type="domain" description="Coronavirus spike (S) glycoprotein S2 subunit heptad repeat 1 (HR1) region profile" evidence="20">
    <location>
        <begin position="788"/>
        <end position="893"/>
    </location>
</feature>
<evidence type="ECO:0000256" key="14">
    <source>
        <dbReference type="ARBA" id="ARBA00023026"/>
    </source>
</evidence>
<evidence type="ECO:0000256" key="19">
    <source>
        <dbReference type="SAM" id="Phobius"/>
    </source>
</evidence>
<dbReference type="KEGG" id="vg:54124778"/>
<dbReference type="RefSeq" id="YP_009755897.1">
    <property type="nucleotide sequence ID" value="NC_046965.1"/>
</dbReference>
<dbReference type="GO" id="GO:0075509">
    <property type="term" value="P:endocytosis involved in viral entry into host cell"/>
    <property type="evidence" value="ECO:0007669"/>
    <property type="project" value="InterPro"/>
</dbReference>
<sequence length="1184" mass="132133" precursor="true">MKALFKTFTFFSLLVCLSCQIYGDDWVYYYPSAFRPSDGWHLQSGAYQVVEQSTLNSTSGAGCTFAHNSFNLTMSDGVVLQALPPTGWTDQAAKTYVHLAGCSMGPYIFFVFGPCNNNKVCGRPGIKGGISFIVYDTNYTIIYQTDFPNWTAHTKFSTLQCVGHKGSVYLNGDLLYQLGYDATVTNASLVTCTTPSVQYLYKSSRAINSLVYFQNGTAQDLILCDDTPRGVLYCTYGNGNLTDGLYPISALSTPNKTLEVYLIGSVVNNTYLGVLTNYTFYNQSDVDTITIGTHGDQMAQLAKLKLYQEFSASEPYYNFNFTFLKEFEFIPNGKAISLTANYGSIYSSCGFTLDNFNNGHCFNSLSIKLTYAPKYWGCKEAMSYFQAQCCYMYSYDTSSKCYGIAKDTEDYKYECVLLVLVFMQQGSKICTSPTPPVLVEQNVLNNTFVLDQCVNYTIYGHYGYGYIINITDSVSPGTMLADGGLLVQDSSGAIDVFAVDNVYGRQYYKVNLCNDVNEQYVLTGSVVTGKLTSFNCTGCPLLSNQYYQLFSNNTRRKRSLDSQVNVTSCDYVTFGEYCLFPDGTYKYIQSATFDTLFEPLLNVTENILIPDSFNLTVTEEFIQTQMQQIQLNCLQYVCGASVQCRNLFKQYGSVCDNIVSILNGVAQSESQQLISMYSSTLPGQDFNPVYANMSTGGFNLSVLLPTTPQSRSFIEDLLFDKVESVGLPTDQAYLDCMRGWTARDLICAQYYNGIMVLPPIITPAMQVMYTGSFIASMAWGGLTAAGAIPFATQIQARINHLGITQTLLIDNQKMLAESFNNAVKYMQQGFEATSSALQQIQDVVNQQGAVLQEVLNSLNKNFGAVSSVIQDIYKSLDELSANAQMDRLITGRLSALSVLASSKQADQLRVQQQRQLAQDKLNECVLSQSTRNSFCGSGKHVMTIPQTAPNGILFVHFTYTPQTFKNVTAVVGFCVRGNTTDSSYEYALVPVNGRGVFIEINGTYYITSRDMYMPRNITAGDVVTLTSCQANYVYVNRTVVTTFVDDSDFDFDAEFDKWWNETQHDFPQLDEFNYTIPLLNITQQIQDIQDAIQGLNDSYVDLHELSKLTTYIKWPWYIWLAIAFLTIIFFLILGWIFFMTGCCGGCCGCCGLIPLAQRCSKKSSYYQTFDDDVVGERIRPKKNV</sequence>
<dbReference type="InterPro" id="IPR044874">
    <property type="entry name" value="Spike_S2_CoV_HR2"/>
</dbReference>
<dbReference type="GeneID" id="54124778"/>
<keyword evidence="12" id="KW-1164">Virus endocytosis by host</keyword>
<dbReference type="SMR" id="A0A4D6FWE9"/>
<evidence type="ECO:0000256" key="9">
    <source>
        <dbReference type="ARBA" id="ARBA00022844"/>
    </source>
</evidence>
<evidence type="ECO:0000256" key="6">
    <source>
        <dbReference type="ARBA" id="ARBA00022692"/>
    </source>
</evidence>
<keyword evidence="4" id="KW-1162">Viral penetration into host cytoplasm</keyword>
<evidence type="ECO:0000256" key="10">
    <source>
        <dbReference type="ARBA" id="ARBA00022870"/>
    </source>
</evidence>
<name>A0A4D6FWE9_9GAMC</name>
<keyword evidence="1" id="KW-1168">Fusion of virus membrane with host membrane</keyword>
<evidence type="ECO:0000256" key="12">
    <source>
        <dbReference type="ARBA" id="ARBA00022890"/>
    </source>
</evidence>
<evidence type="ECO:0000259" key="21">
    <source>
        <dbReference type="PROSITE" id="PS51924"/>
    </source>
</evidence>
<keyword evidence="11" id="KW-0261">Viral envelope protein</keyword>
<evidence type="ECO:0000256" key="17">
    <source>
        <dbReference type="ARBA" id="ARBA00023180"/>
    </source>
</evidence>
<dbReference type="GO" id="GO:0055036">
    <property type="term" value="C:virion membrane"/>
    <property type="evidence" value="ECO:0007669"/>
    <property type="project" value="InterPro"/>
</dbReference>
<dbReference type="GO" id="GO:0019064">
    <property type="term" value="P:fusion of virus membrane with host plasma membrane"/>
    <property type="evidence" value="ECO:0007669"/>
    <property type="project" value="InterPro"/>
</dbReference>
<dbReference type="PROSITE" id="PS51924">
    <property type="entry name" value="COV_S2_HR2"/>
    <property type="match status" value="1"/>
</dbReference>
<evidence type="ECO:0000256" key="8">
    <source>
        <dbReference type="ARBA" id="ARBA00022804"/>
    </source>
</evidence>
<dbReference type="Proteomes" id="UP000502003">
    <property type="component" value="Segment"/>
</dbReference>
<keyword evidence="13 19" id="KW-1133">Transmembrane helix</keyword>
<dbReference type="InterPro" id="IPR043473">
    <property type="entry name" value="S2_sf_CoV"/>
</dbReference>
<dbReference type="GO" id="GO:0019031">
    <property type="term" value="C:viral envelope"/>
    <property type="evidence" value="ECO:0007669"/>
    <property type="project" value="UniProtKB-KW"/>
</dbReference>
<evidence type="ECO:0000256" key="1">
    <source>
        <dbReference type="ARBA" id="ARBA00022506"/>
    </source>
</evidence>
<evidence type="ECO:0000259" key="20">
    <source>
        <dbReference type="PROSITE" id="PS51923"/>
    </source>
</evidence>
<evidence type="ECO:0000256" key="15">
    <source>
        <dbReference type="ARBA" id="ARBA00023054"/>
    </source>
</evidence>
<accession>A0A4D6FWE9</accession>
<dbReference type="Gene3D" id="1.20.5.300">
    <property type="match status" value="2"/>
</dbReference>
<keyword evidence="15" id="KW-0175">Coiled coil</keyword>
<keyword evidence="9" id="KW-0946">Virion</keyword>
<dbReference type="GO" id="GO:0039654">
    <property type="term" value="P:fusion of virus membrane with host endosome membrane"/>
    <property type="evidence" value="ECO:0007669"/>
    <property type="project" value="InterPro"/>
</dbReference>
<dbReference type="InterPro" id="IPR043614">
    <property type="entry name" value="Spike_S2_CoV_C"/>
</dbReference>
<dbReference type="Pfam" id="PF19214">
    <property type="entry name" value="CoV_S2_C"/>
    <property type="match status" value="1"/>
</dbReference>
<dbReference type="InterPro" id="IPR044873">
    <property type="entry name" value="Spike_S2_CoV_HR1"/>
</dbReference>
<evidence type="ECO:0000256" key="7">
    <source>
        <dbReference type="ARBA" id="ARBA00022729"/>
    </source>
</evidence>
<proteinExistence type="predicted"/>
<keyword evidence="7" id="KW-0732">Signal</keyword>
<dbReference type="EMBL" id="MK359255">
    <property type="protein sequence ID" value="QCB65097.1"/>
    <property type="molecule type" value="Genomic_RNA"/>
</dbReference>
<keyword evidence="10" id="KW-1043">Host membrane</keyword>
<dbReference type="PROSITE" id="PS51923">
    <property type="entry name" value="COV_S2_HR1"/>
    <property type="match status" value="1"/>
</dbReference>
<evidence type="ECO:0000256" key="2">
    <source>
        <dbReference type="ARBA" id="ARBA00022510"/>
    </source>
</evidence>
<keyword evidence="14" id="KW-0843">Virulence</keyword>
<evidence type="ECO:0000256" key="5">
    <source>
        <dbReference type="ARBA" id="ARBA00022685"/>
    </source>
</evidence>
<dbReference type="GO" id="GO:0046813">
    <property type="term" value="P:receptor-mediated virion attachment to host cell"/>
    <property type="evidence" value="ECO:0007669"/>
    <property type="project" value="InterPro"/>
</dbReference>
<keyword evidence="8" id="KW-1161">Viral attachment to host cell</keyword>
<evidence type="ECO:0000313" key="22">
    <source>
        <dbReference type="EMBL" id="QCB65097.1"/>
    </source>
</evidence>
<keyword evidence="2" id="KW-1170">Fusion of virus membrane with host endosomal membrane</keyword>
<dbReference type="Pfam" id="PF01601">
    <property type="entry name" value="CoV_S2"/>
    <property type="match status" value="1"/>
</dbReference>
<keyword evidence="23" id="KW-1185">Reference proteome</keyword>
<evidence type="ECO:0000256" key="13">
    <source>
        <dbReference type="ARBA" id="ARBA00022989"/>
    </source>
</evidence>
<keyword evidence="16 19" id="KW-0472">Membrane</keyword>
<keyword evidence="3" id="KW-0945">Host-virus interaction</keyword>
<keyword evidence="17" id="KW-0325">Glycoprotein</keyword>
<keyword evidence="18" id="KW-1160">Virus entry into host cell</keyword>
<evidence type="ECO:0000256" key="11">
    <source>
        <dbReference type="ARBA" id="ARBA00022879"/>
    </source>
</evidence>
<evidence type="ECO:0000256" key="18">
    <source>
        <dbReference type="ARBA" id="ARBA00023296"/>
    </source>
</evidence>
<reference evidence="22 23" key="1">
    <citation type="journal article" date="2019" name="Sci. Rep.">
        <title>Genome Organization of Canada Goose Coronavirus, A Novel Species Identified in a Mass Die-off of Canada Geese.</title>
        <authorList>
            <person name="Papineau A."/>
            <person name="Berhane Y."/>
            <person name="Wylie T.N."/>
            <person name="Wylie K.M."/>
            <person name="Sharpe S."/>
            <person name="Lung O."/>
        </authorList>
    </citation>
    <scope>NUCLEOTIDE SEQUENCE [LARGE SCALE GENOMIC DNA]</scope>
    <source>
        <strain evidence="22 23">Cambridge_Bay_2017</strain>
    </source>
</reference>
<protein>
    <submittedName>
        <fullName evidence="22">Spike protein</fullName>
    </submittedName>
</protein>
<keyword evidence="6 19" id="KW-0812">Transmembrane</keyword>
<feature type="domain" description="Coronavirus spike (S) glycoprotein S2 subunit heptad repeat 2 (HR2) region profile" evidence="21">
    <location>
        <begin position="1046"/>
        <end position="1127"/>
    </location>
</feature>
<feature type="transmembrane region" description="Helical" evidence="19">
    <location>
        <begin position="1116"/>
        <end position="1138"/>
    </location>
</feature>
<evidence type="ECO:0000256" key="16">
    <source>
        <dbReference type="ARBA" id="ARBA00023136"/>
    </source>
</evidence>
<keyword evidence="5" id="KW-0165">Cleavage on pair of basic residues</keyword>
<dbReference type="CDD" id="cd22372">
    <property type="entry name" value="gammaCoV_Spike_SD1-2_S1-S2_S2"/>
    <property type="match status" value="1"/>
</dbReference>